<dbReference type="CDD" id="cd00093">
    <property type="entry name" value="HTH_XRE"/>
    <property type="match status" value="1"/>
</dbReference>
<dbReference type="PROSITE" id="PS50943">
    <property type="entry name" value="HTH_CROC1"/>
    <property type="match status" value="1"/>
</dbReference>
<feature type="domain" description="HTH cro/C1-type" evidence="1">
    <location>
        <begin position="32"/>
        <end position="68"/>
    </location>
</feature>
<evidence type="ECO:0000313" key="2">
    <source>
        <dbReference type="EMBL" id="QYY41503.1"/>
    </source>
</evidence>
<dbReference type="SUPFAM" id="SSF47413">
    <property type="entry name" value="lambda repressor-like DNA-binding domains"/>
    <property type="match status" value="1"/>
</dbReference>
<proteinExistence type="predicted"/>
<dbReference type="EMBL" id="CP080764">
    <property type="protein sequence ID" value="QYY41503.1"/>
    <property type="molecule type" value="Genomic_DNA"/>
</dbReference>
<gene>
    <name evidence="2" type="ORF">K3F53_11190</name>
</gene>
<dbReference type="Proteomes" id="UP000826616">
    <property type="component" value="Chromosome"/>
</dbReference>
<dbReference type="SMART" id="SM00530">
    <property type="entry name" value="HTH_XRE"/>
    <property type="match status" value="1"/>
</dbReference>
<sequence length="83" mass="9686">MNNKRLKLIALRKERNMFQKDVVYLLKHSYGIEITESYYGMIEQGVRTPKLDIALGIAKLFNVPLEEIFFKKQPNKKLGNKTA</sequence>
<keyword evidence="3" id="KW-1185">Reference proteome</keyword>
<organism evidence="2 3">
    <name type="scientific">Aneurinibacillus thermoaerophilus</name>
    <dbReference type="NCBI Taxonomy" id="143495"/>
    <lineage>
        <taxon>Bacteria</taxon>
        <taxon>Bacillati</taxon>
        <taxon>Bacillota</taxon>
        <taxon>Bacilli</taxon>
        <taxon>Bacillales</taxon>
        <taxon>Paenibacillaceae</taxon>
        <taxon>Aneurinibacillus group</taxon>
        <taxon>Aneurinibacillus</taxon>
    </lineage>
</organism>
<dbReference type="Gene3D" id="1.10.260.40">
    <property type="entry name" value="lambda repressor-like DNA-binding domains"/>
    <property type="match status" value="1"/>
</dbReference>
<name>A0ABX8Y901_ANETH</name>
<evidence type="ECO:0000259" key="1">
    <source>
        <dbReference type="PROSITE" id="PS50943"/>
    </source>
</evidence>
<dbReference type="InterPro" id="IPR001387">
    <property type="entry name" value="Cro/C1-type_HTH"/>
</dbReference>
<dbReference type="GeneID" id="97141935"/>
<dbReference type="RefSeq" id="WP_220558981.1">
    <property type="nucleotide sequence ID" value="NZ_CP080764.1"/>
</dbReference>
<accession>A0ABX8Y901</accession>
<evidence type="ECO:0000313" key="3">
    <source>
        <dbReference type="Proteomes" id="UP000826616"/>
    </source>
</evidence>
<protein>
    <submittedName>
        <fullName evidence="2">Helix-turn-helix transcriptional regulator</fullName>
    </submittedName>
</protein>
<dbReference type="InterPro" id="IPR010982">
    <property type="entry name" value="Lambda_DNA-bd_dom_sf"/>
</dbReference>
<reference evidence="2 3" key="1">
    <citation type="submission" date="2021-08" db="EMBL/GenBank/DDBJ databases">
        <title>Complete genome sequence of the strain Aneurinibacillus thermoaerophilus CCM 8960.</title>
        <authorList>
            <person name="Musilova J."/>
            <person name="Kourilova X."/>
            <person name="Pernicova I."/>
            <person name="Bezdicek M."/>
            <person name="Lengerova M."/>
            <person name="Obruca S."/>
            <person name="Sedlar K."/>
        </authorList>
    </citation>
    <scope>NUCLEOTIDE SEQUENCE [LARGE SCALE GENOMIC DNA]</scope>
    <source>
        <strain evidence="2 3">CCM 8960</strain>
    </source>
</reference>
<dbReference type="Pfam" id="PF01381">
    <property type="entry name" value="HTH_3"/>
    <property type="match status" value="1"/>
</dbReference>